<evidence type="ECO:0000256" key="1">
    <source>
        <dbReference type="SAM" id="Coils"/>
    </source>
</evidence>
<name>A0A165MS12_9APHY</name>
<proteinExistence type="predicted"/>
<organism evidence="3 4">
    <name type="scientific">Daedalea quercina L-15889</name>
    <dbReference type="NCBI Taxonomy" id="1314783"/>
    <lineage>
        <taxon>Eukaryota</taxon>
        <taxon>Fungi</taxon>
        <taxon>Dikarya</taxon>
        <taxon>Basidiomycota</taxon>
        <taxon>Agaricomycotina</taxon>
        <taxon>Agaricomycetes</taxon>
        <taxon>Polyporales</taxon>
        <taxon>Fomitopsis</taxon>
    </lineage>
</organism>
<dbReference type="Proteomes" id="UP000076727">
    <property type="component" value="Unassembled WGS sequence"/>
</dbReference>
<reference evidence="3 4" key="1">
    <citation type="journal article" date="2016" name="Mol. Biol. Evol.">
        <title>Comparative Genomics of Early-Diverging Mushroom-Forming Fungi Provides Insights into the Origins of Lignocellulose Decay Capabilities.</title>
        <authorList>
            <person name="Nagy L.G."/>
            <person name="Riley R."/>
            <person name="Tritt A."/>
            <person name="Adam C."/>
            <person name="Daum C."/>
            <person name="Floudas D."/>
            <person name="Sun H."/>
            <person name="Yadav J.S."/>
            <person name="Pangilinan J."/>
            <person name="Larsson K.H."/>
            <person name="Matsuura K."/>
            <person name="Barry K."/>
            <person name="Labutti K."/>
            <person name="Kuo R."/>
            <person name="Ohm R.A."/>
            <person name="Bhattacharya S.S."/>
            <person name="Shirouzu T."/>
            <person name="Yoshinaga Y."/>
            <person name="Martin F.M."/>
            <person name="Grigoriev I.V."/>
            <person name="Hibbett D.S."/>
        </authorList>
    </citation>
    <scope>NUCLEOTIDE SEQUENCE [LARGE SCALE GENOMIC DNA]</scope>
    <source>
        <strain evidence="3 4">L-15889</strain>
    </source>
</reference>
<feature type="region of interest" description="Disordered" evidence="2">
    <location>
        <begin position="29"/>
        <end position="56"/>
    </location>
</feature>
<dbReference type="AlphaFoldDB" id="A0A165MS12"/>
<feature type="region of interest" description="Disordered" evidence="2">
    <location>
        <begin position="1"/>
        <end position="20"/>
    </location>
</feature>
<feature type="compositionally biased region" description="Low complexity" evidence="2">
    <location>
        <begin position="29"/>
        <end position="47"/>
    </location>
</feature>
<feature type="coiled-coil region" evidence="1">
    <location>
        <begin position="174"/>
        <end position="204"/>
    </location>
</feature>
<feature type="compositionally biased region" description="Low complexity" evidence="2">
    <location>
        <begin position="108"/>
        <end position="126"/>
    </location>
</feature>
<dbReference type="OrthoDB" id="2803656at2759"/>
<accession>A0A165MS12</accession>
<evidence type="ECO:0000256" key="2">
    <source>
        <dbReference type="SAM" id="MobiDB-lite"/>
    </source>
</evidence>
<keyword evidence="4" id="KW-1185">Reference proteome</keyword>
<dbReference type="EMBL" id="KV429096">
    <property type="protein sequence ID" value="KZT66047.1"/>
    <property type="molecule type" value="Genomic_DNA"/>
</dbReference>
<feature type="region of interest" description="Disordered" evidence="2">
    <location>
        <begin position="108"/>
        <end position="143"/>
    </location>
</feature>
<evidence type="ECO:0000313" key="4">
    <source>
        <dbReference type="Proteomes" id="UP000076727"/>
    </source>
</evidence>
<protein>
    <submittedName>
        <fullName evidence="3">Uncharacterized protein</fullName>
    </submittedName>
</protein>
<sequence>MASKAQAPPQGRVAGKKPADKAVVARYLSSTSASSSRAAATPTLSASNSRTAVPSVPFSKFKPGASARTAKPALQAVGQDASNVKLTKTAGHVSGPVPVRSISVKVSNSVSKNLGPSSSSTSLTKKTSSKEQHPKSVNVTRDQTEPLTTLDALQQAAQIQSWLFMSATLENSYAAAQRSAAAALEQRRVELSEEEADIADARVRFDAERLIDFYDELMTPQVASAVAALVQQFLAHEEACSQTLARALWLVQEPANEHLRITQFNGILDEINQLSDEATQLEYSIVAIVPKEVERNVKTGDLPEQDSLLKRTLLALLPVVRARGVNLECARAVVQSGKNNLCVAMRLQSSQIIV</sequence>
<dbReference type="STRING" id="1314783.A0A165MS12"/>
<keyword evidence="1" id="KW-0175">Coiled coil</keyword>
<evidence type="ECO:0000313" key="3">
    <source>
        <dbReference type="EMBL" id="KZT66047.1"/>
    </source>
</evidence>
<gene>
    <name evidence="3" type="ORF">DAEQUDRAFT_730816</name>
</gene>